<gene>
    <name evidence="1" type="ORF">F9L08_03275</name>
</gene>
<organism evidence="1 2">
    <name type="scientific">Brucella tritici</name>
    <dbReference type="NCBI Taxonomy" id="94626"/>
    <lineage>
        <taxon>Bacteria</taxon>
        <taxon>Pseudomonadati</taxon>
        <taxon>Pseudomonadota</taxon>
        <taxon>Alphaproteobacteria</taxon>
        <taxon>Hyphomicrobiales</taxon>
        <taxon>Brucellaceae</taxon>
        <taxon>Brucella/Ochrobactrum group</taxon>
        <taxon>Brucella</taxon>
    </lineage>
</organism>
<dbReference type="RefSeq" id="WP_151651073.1">
    <property type="nucleotide sequence ID" value="NZ_WBVX01000002.1"/>
</dbReference>
<comment type="caution">
    <text evidence="1">The sequence shown here is derived from an EMBL/GenBank/DDBJ whole genome shotgun (WGS) entry which is preliminary data.</text>
</comment>
<sequence>MNYLDLFRTNIRATMDAYRKATGCTQTKLDEIVSGYRTFSHTIDRVDMRAGTYDKIMSRFSAIWPDGVAWPVGVERPEPAVLDAQTLKLVSENRKPVSGIHPEWPVGEAWPLDIPQPVAV</sequence>
<evidence type="ECO:0000313" key="1">
    <source>
        <dbReference type="EMBL" id="KAB2689694.1"/>
    </source>
</evidence>
<dbReference type="Proteomes" id="UP000481643">
    <property type="component" value="Unassembled WGS sequence"/>
</dbReference>
<protein>
    <submittedName>
        <fullName evidence="1">Uncharacterized protein</fullName>
    </submittedName>
</protein>
<dbReference type="EMBL" id="WBVX01000002">
    <property type="protein sequence ID" value="KAB2689694.1"/>
    <property type="molecule type" value="Genomic_DNA"/>
</dbReference>
<accession>A0A6L3YWD4</accession>
<proteinExistence type="predicted"/>
<reference evidence="1 2" key="1">
    <citation type="submission" date="2019-09" db="EMBL/GenBank/DDBJ databases">
        <title>Taxonomic organization of the family Brucellaceae based on a phylogenomic approach.</title>
        <authorList>
            <person name="Leclercq S."/>
            <person name="Cloeckaert A."/>
            <person name="Zygmunt M.S."/>
        </authorList>
    </citation>
    <scope>NUCLEOTIDE SEQUENCE [LARGE SCALE GENOMIC DNA]</scope>
    <source>
        <strain evidence="1 2">WS1830</strain>
    </source>
</reference>
<dbReference type="AlphaFoldDB" id="A0A6L3YWD4"/>
<name>A0A6L3YWD4_9HYPH</name>
<evidence type="ECO:0000313" key="2">
    <source>
        <dbReference type="Proteomes" id="UP000481643"/>
    </source>
</evidence>